<protein>
    <submittedName>
        <fullName evidence="1">Exonuclease RecJ</fullName>
    </submittedName>
</protein>
<proteinExistence type="predicted"/>
<comment type="caution">
    <text evidence="1">The sequence shown here is derived from an EMBL/GenBank/DDBJ whole genome shotgun (WGS) entry which is preliminary data.</text>
</comment>
<dbReference type="GO" id="GO:0004527">
    <property type="term" value="F:exonuclease activity"/>
    <property type="evidence" value="ECO:0007669"/>
    <property type="project" value="UniProtKB-KW"/>
</dbReference>
<keyword evidence="1" id="KW-0269">Exonuclease</keyword>
<dbReference type="Proteomes" id="UP000011591">
    <property type="component" value="Unassembled WGS sequence"/>
</dbReference>
<evidence type="ECO:0000313" key="1">
    <source>
        <dbReference type="EMBL" id="ELZ07318.1"/>
    </source>
</evidence>
<evidence type="ECO:0000313" key="2">
    <source>
        <dbReference type="Proteomes" id="UP000011591"/>
    </source>
</evidence>
<organism evidence="1 2">
    <name type="scientific">Natrialba aegyptia DSM 13077</name>
    <dbReference type="NCBI Taxonomy" id="1227491"/>
    <lineage>
        <taxon>Archaea</taxon>
        <taxon>Methanobacteriati</taxon>
        <taxon>Methanobacteriota</taxon>
        <taxon>Stenosarchaea group</taxon>
        <taxon>Halobacteria</taxon>
        <taxon>Halobacteriales</taxon>
        <taxon>Natrialbaceae</taxon>
        <taxon>Natrialba</taxon>
    </lineage>
</organism>
<keyword evidence="2" id="KW-1185">Reference proteome</keyword>
<gene>
    <name evidence="1" type="ORF">C480_04661</name>
</gene>
<dbReference type="AlphaFoldDB" id="M0BAJ2"/>
<accession>M0BAJ2</accession>
<dbReference type="PATRIC" id="fig|1227491.4.peg.958"/>
<name>M0BAJ2_9EURY</name>
<sequence length="443" mass="45538">MSTDGHAGSTVATHAPDIESAGFVRIVTRADGDALAASGILAAALSEYGIPFQVTVARTVGDRTDRVQGQDDRDSDSDELTVVFGAVDAGNATAVVRLDSDDRPATLAATDLVREFSADGSTAVTGVDPVLALAGLVAAGVEPGAGESEWLLESARERGLVERRPGVAIPTADPVDGLAHSTRVCAPWSGDPEATRDALAGTELEFAEPASFDADAHRTIGSLVALDVVGAEAATDAAATSIQRVLQPYAITGTGIGTGSDSEDEYAFSTVGGYADVLEATARTEPGTGAALAMGHDAVGPALSAWRTRGKRAHDALETASTGRYDGLFVVGIDDGPVEAVARLAVEFRSPEPTVLAIGDGEAAIATRESESLAATVEAVTRELDADGIRAEYDVGHRRGYLQYDVTVDDAAADDSVGGDESAEDEARTVDNSTIIAAVREHY</sequence>
<reference evidence="1 2" key="1">
    <citation type="journal article" date="2014" name="PLoS Genet.">
        <title>Phylogenetically driven sequencing of extremely halophilic archaea reveals strategies for static and dynamic osmo-response.</title>
        <authorList>
            <person name="Becker E.A."/>
            <person name="Seitzer P.M."/>
            <person name="Tritt A."/>
            <person name="Larsen D."/>
            <person name="Krusor M."/>
            <person name="Yao A.I."/>
            <person name="Wu D."/>
            <person name="Madern D."/>
            <person name="Eisen J.A."/>
            <person name="Darling A.E."/>
            <person name="Facciotti M.T."/>
        </authorList>
    </citation>
    <scope>NUCLEOTIDE SEQUENCE [LARGE SCALE GENOMIC DNA]</scope>
    <source>
        <strain evidence="1 2">DSM 13077</strain>
    </source>
</reference>
<dbReference type="EMBL" id="AOIP01000015">
    <property type="protein sequence ID" value="ELZ07318.1"/>
    <property type="molecule type" value="Genomic_DNA"/>
</dbReference>
<keyword evidence="1" id="KW-0378">Hydrolase</keyword>
<dbReference type="OrthoDB" id="157374at2157"/>
<dbReference type="RefSeq" id="WP_006664452.1">
    <property type="nucleotide sequence ID" value="NZ_AOIP01000015.1"/>
</dbReference>
<keyword evidence="1" id="KW-0540">Nuclease</keyword>